<dbReference type="InterPro" id="IPR044751">
    <property type="entry name" value="Ion_transp-like_CBS"/>
</dbReference>
<protein>
    <recommendedName>
        <fullName evidence="15">HlyC/CorC family transporter</fullName>
    </recommendedName>
</protein>
<dbReference type="PROSITE" id="PS51371">
    <property type="entry name" value="CBS"/>
    <property type="match status" value="1"/>
</dbReference>
<dbReference type="InterPro" id="IPR016169">
    <property type="entry name" value="FAD-bd_PCMH_sub2"/>
</dbReference>
<feature type="transmembrane region" description="Helical" evidence="10">
    <location>
        <begin position="95"/>
        <end position="114"/>
    </location>
</feature>
<dbReference type="Gene3D" id="3.30.465.10">
    <property type="match status" value="1"/>
</dbReference>
<evidence type="ECO:0000256" key="4">
    <source>
        <dbReference type="ARBA" id="ARBA00022737"/>
    </source>
</evidence>
<evidence type="ECO:0000256" key="5">
    <source>
        <dbReference type="ARBA" id="ARBA00022989"/>
    </source>
</evidence>
<keyword evidence="6 8" id="KW-0129">CBS domain</keyword>
<evidence type="ECO:0000256" key="7">
    <source>
        <dbReference type="ARBA" id="ARBA00023136"/>
    </source>
</evidence>
<comment type="caution">
    <text evidence="13">The sequence shown here is derived from an EMBL/GenBank/DDBJ whole genome shotgun (WGS) entry which is preliminary data.</text>
</comment>
<comment type="subcellular location">
    <subcellularLocation>
        <location evidence="1">Membrane</location>
        <topology evidence="1">Multi-pass membrane protein</topology>
    </subcellularLocation>
</comment>
<accession>A0A135YXI3</accession>
<sequence>MVLLESGSLWIQVVVLVILVILSGFFSASETALMSISKMKIRHLKEEGVRGANVVEKITSEPKKLLSTILVGNNVVNIAATSISTSLLLSLFGSQGVAMSTAIMTIIILVFGEVTPKTLGSNNKERVCLSVAKIINILIIVMTPIVFVMNLITTIIFKIFGIKDDDPKSLVTEEELKLMVNVGHEEGVLEQEEREIINNVFEFGDMKAEDAMIQRKDMITIEADASYDEALEIFKNEKMSRMPVFEDSVDDIIGILNFKDIVFLTDDQEENFKVRDYMREPFFTYEFKKISHLLEDMKMAKAQIAIVLDEYGGTSGLLTVEDIIEVLVGDIDDEYDEEDDDIVMVKQDEYIVDGSTKIADVNEFLYEELESEEFDSIGGYIMGYINGLPEEGQEIELSESTKIKILSLDKNRIGRIKINVVKVEKDDDEISFKEYIEKESGKDQD</sequence>
<evidence type="ECO:0000313" key="14">
    <source>
        <dbReference type="Proteomes" id="UP000070326"/>
    </source>
</evidence>
<gene>
    <name evidence="13" type="ORF">HMPREF3195_00418</name>
</gene>
<dbReference type="GO" id="GO:0005886">
    <property type="term" value="C:plasma membrane"/>
    <property type="evidence" value="ECO:0007669"/>
    <property type="project" value="TreeGrafter"/>
</dbReference>
<dbReference type="PANTHER" id="PTHR22777">
    <property type="entry name" value="HEMOLYSIN-RELATED"/>
    <property type="match status" value="1"/>
</dbReference>
<evidence type="ECO:0000256" key="2">
    <source>
        <dbReference type="ARBA" id="ARBA00006337"/>
    </source>
</evidence>
<dbReference type="InterPro" id="IPR036318">
    <property type="entry name" value="FAD-bd_PCMH-like_sf"/>
</dbReference>
<dbReference type="PROSITE" id="PS51846">
    <property type="entry name" value="CNNM"/>
    <property type="match status" value="1"/>
</dbReference>
<dbReference type="InterPro" id="IPR000644">
    <property type="entry name" value="CBS_dom"/>
</dbReference>
<dbReference type="InterPro" id="IPR046342">
    <property type="entry name" value="CBS_dom_sf"/>
</dbReference>
<dbReference type="InterPro" id="IPR002550">
    <property type="entry name" value="CNNM"/>
</dbReference>
<evidence type="ECO:0000259" key="11">
    <source>
        <dbReference type="PROSITE" id="PS51371"/>
    </source>
</evidence>
<dbReference type="InterPro" id="IPR005170">
    <property type="entry name" value="Transptr-assoc_dom"/>
</dbReference>
<dbReference type="GO" id="GO:0050660">
    <property type="term" value="F:flavin adenine dinucleotide binding"/>
    <property type="evidence" value="ECO:0007669"/>
    <property type="project" value="InterPro"/>
</dbReference>
<dbReference type="Gene3D" id="3.10.580.10">
    <property type="entry name" value="CBS-domain"/>
    <property type="match status" value="1"/>
</dbReference>
<dbReference type="PANTHER" id="PTHR22777:SF17">
    <property type="entry name" value="UPF0053 PROTEIN SLL0260"/>
    <property type="match status" value="1"/>
</dbReference>
<dbReference type="CDD" id="cd04590">
    <property type="entry name" value="CBS_pair_CorC_HlyC_assoc"/>
    <property type="match status" value="1"/>
</dbReference>
<dbReference type="SUPFAM" id="SSF54631">
    <property type="entry name" value="CBS-domain pair"/>
    <property type="match status" value="1"/>
</dbReference>
<reference evidence="13 14" key="1">
    <citation type="submission" date="2016-02" db="EMBL/GenBank/DDBJ databases">
        <authorList>
            <person name="Wen L."/>
            <person name="He K."/>
            <person name="Yang H."/>
        </authorList>
    </citation>
    <scope>NUCLEOTIDE SEQUENCE [LARGE SCALE GENOMIC DNA]</scope>
    <source>
        <strain evidence="13 14">MJR8628A</strain>
    </source>
</reference>
<comment type="similarity">
    <text evidence="2">Belongs to the UPF0053 family.</text>
</comment>
<dbReference type="Proteomes" id="UP000070326">
    <property type="component" value="Unassembled WGS sequence"/>
</dbReference>
<dbReference type="SUPFAM" id="SSF56176">
    <property type="entry name" value="FAD-binding/transporter-associated domain-like"/>
    <property type="match status" value="1"/>
</dbReference>
<keyword evidence="3 9" id="KW-0812">Transmembrane</keyword>
<keyword evidence="7 9" id="KW-0472">Membrane</keyword>
<evidence type="ECO:0000256" key="8">
    <source>
        <dbReference type="PROSITE-ProRule" id="PRU00703"/>
    </source>
</evidence>
<feature type="domain" description="CNNM transmembrane" evidence="12">
    <location>
        <begin position="5"/>
        <end position="193"/>
    </location>
</feature>
<dbReference type="SMART" id="SM01091">
    <property type="entry name" value="CorC_HlyC"/>
    <property type="match status" value="1"/>
</dbReference>
<evidence type="ECO:0000256" key="9">
    <source>
        <dbReference type="PROSITE-ProRule" id="PRU01193"/>
    </source>
</evidence>
<dbReference type="AlphaFoldDB" id="A0A135YXI3"/>
<proteinExistence type="inferred from homology"/>
<evidence type="ECO:0000256" key="3">
    <source>
        <dbReference type="ARBA" id="ARBA00022692"/>
    </source>
</evidence>
<organism evidence="13 14">
    <name type="scientific">Peptostreptococcus anaerobius</name>
    <dbReference type="NCBI Taxonomy" id="1261"/>
    <lineage>
        <taxon>Bacteria</taxon>
        <taxon>Bacillati</taxon>
        <taxon>Bacillota</taxon>
        <taxon>Clostridia</taxon>
        <taxon>Peptostreptococcales</taxon>
        <taxon>Peptostreptococcaceae</taxon>
        <taxon>Peptostreptococcus</taxon>
    </lineage>
</organism>
<evidence type="ECO:0000256" key="1">
    <source>
        <dbReference type="ARBA" id="ARBA00004141"/>
    </source>
</evidence>
<name>A0A135YXI3_9FIRM</name>
<feature type="transmembrane region" description="Helical" evidence="10">
    <location>
        <begin position="12"/>
        <end position="36"/>
    </location>
</feature>
<evidence type="ECO:0000256" key="6">
    <source>
        <dbReference type="ARBA" id="ARBA00023122"/>
    </source>
</evidence>
<keyword evidence="5 9" id="KW-1133">Transmembrane helix</keyword>
<dbReference type="EMBL" id="LSQZ01000014">
    <property type="protein sequence ID" value="KXI14087.1"/>
    <property type="molecule type" value="Genomic_DNA"/>
</dbReference>
<feature type="domain" description="CBS" evidence="11">
    <location>
        <begin position="212"/>
        <end position="274"/>
    </location>
</feature>
<keyword evidence="4" id="KW-0677">Repeat</keyword>
<evidence type="ECO:0000256" key="10">
    <source>
        <dbReference type="SAM" id="Phobius"/>
    </source>
</evidence>
<dbReference type="Pfam" id="PF00571">
    <property type="entry name" value="CBS"/>
    <property type="match status" value="2"/>
</dbReference>
<dbReference type="Pfam" id="PF03471">
    <property type="entry name" value="CorC_HlyC"/>
    <property type="match status" value="1"/>
</dbReference>
<feature type="transmembrane region" description="Helical" evidence="10">
    <location>
        <begin position="135"/>
        <end position="160"/>
    </location>
</feature>
<dbReference type="FunFam" id="3.10.580.10:FF:000002">
    <property type="entry name" value="Magnesium/cobalt efflux protein CorC"/>
    <property type="match status" value="1"/>
</dbReference>
<dbReference type="eggNOG" id="COG1253">
    <property type="taxonomic scope" value="Bacteria"/>
</dbReference>
<evidence type="ECO:0008006" key="15">
    <source>
        <dbReference type="Google" id="ProtNLM"/>
    </source>
</evidence>
<dbReference type="Pfam" id="PF01595">
    <property type="entry name" value="CNNM"/>
    <property type="match status" value="1"/>
</dbReference>
<dbReference type="PATRIC" id="fig|1261.3.peg.1315"/>
<evidence type="ECO:0000313" key="13">
    <source>
        <dbReference type="EMBL" id="KXI14087.1"/>
    </source>
</evidence>
<evidence type="ECO:0000259" key="12">
    <source>
        <dbReference type="PROSITE" id="PS51846"/>
    </source>
</evidence>